<evidence type="ECO:0000313" key="10">
    <source>
        <dbReference type="EMBL" id="KAJ8907557.1"/>
    </source>
</evidence>
<dbReference type="PROSITE" id="PS50082">
    <property type="entry name" value="WD_REPEATS_2"/>
    <property type="match status" value="2"/>
</dbReference>
<evidence type="ECO:0000256" key="3">
    <source>
        <dbReference type="ARBA" id="ARBA00022618"/>
    </source>
</evidence>
<dbReference type="InterPro" id="IPR033010">
    <property type="entry name" value="Cdc20/Fizzy"/>
</dbReference>
<protein>
    <recommendedName>
        <fullName evidence="9">CDC20/Fizzy WD40 domain-containing protein</fullName>
    </recommendedName>
</protein>
<dbReference type="SUPFAM" id="SSF50978">
    <property type="entry name" value="WD40 repeat-like"/>
    <property type="match status" value="1"/>
</dbReference>
<organism evidence="10 11">
    <name type="scientific">Rhodosorus marinus</name>
    <dbReference type="NCBI Taxonomy" id="101924"/>
    <lineage>
        <taxon>Eukaryota</taxon>
        <taxon>Rhodophyta</taxon>
        <taxon>Stylonematophyceae</taxon>
        <taxon>Stylonematales</taxon>
        <taxon>Stylonemataceae</taxon>
        <taxon>Rhodosorus</taxon>
    </lineage>
</organism>
<evidence type="ECO:0000313" key="11">
    <source>
        <dbReference type="Proteomes" id="UP001157974"/>
    </source>
</evidence>
<dbReference type="PANTHER" id="PTHR19918:SF8">
    <property type="entry name" value="FI02843P"/>
    <property type="match status" value="1"/>
</dbReference>
<evidence type="ECO:0000256" key="2">
    <source>
        <dbReference type="ARBA" id="ARBA00022574"/>
    </source>
</evidence>
<dbReference type="GO" id="GO:1990757">
    <property type="term" value="F:ubiquitin ligase activator activity"/>
    <property type="evidence" value="ECO:0007669"/>
    <property type="project" value="TreeGrafter"/>
</dbReference>
<name>A0AAV8V326_9RHOD</name>
<feature type="region of interest" description="Disordered" evidence="8">
    <location>
        <begin position="41"/>
        <end position="60"/>
    </location>
</feature>
<dbReference type="GO" id="GO:0010997">
    <property type="term" value="F:anaphase-promoting complex binding"/>
    <property type="evidence" value="ECO:0007669"/>
    <property type="project" value="InterPro"/>
</dbReference>
<evidence type="ECO:0000259" key="9">
    <source>
        <dbReference type="Pfam" id="PF24807"/>
    </source>
</evidence>
<comment type="caution">
    <text evidence="10">The sequence shown here is derived from an EMBL/GenBank/DDBJ whole genome shotgun (WGS) entry which is preliminary data.</text>
</comment>
<evidence type="ECO:0000256" key="8">
    <source>
        <dbReference type="SAM" id="MobiDB-lite"/>
    </source>
</evidence>
<feature type="repeat" description="WD" evidence="7">
    <location>
        <begin position="425"/>
        <end position="458"/>
    </location>
</feature>
<dbReference type="Proteomes" id="UP001157974">
    <property type="component" value="Unassembled WGS sequence"/>
</dbReference>
<evidence type="ECO:0000256" key="6">
    <source>
        <dbReference type="ARBA" id="ARBA00023306"/>
    </source>
</evidence>
<dbReference type="SMART" id="SM00320">
    <property type="entry name" value="WD40"/>
    <property type="match status" value="6"/>
</dbReference>
<keyword evidence="2 7" id="KW-0853">WD repeat</keyword>
<dbReference type="InterPro" id="IPR056150">
    <property type="entry name" value="WD40_CDC20-Fz"/>
</dbReference>
<keyword evidence="5" id="KW-0498">Mitosis</keyword>
<dbReference type="InterPro" id="IPR036322">
    <property type="entry name" value="WD40_repeat_dom_sf"/>
</dbReference>
<dbReference type="InterPro" id="IPR019775">
    <property type="entry name" value="WD40_repeat_CS"/>
</dbReference>
<evidence type="ECO:0000256" key="5">
    <source>
        <dbReference type="ARBA" id="ARBA00022776"/>
    </source>
</evidence>
<dbReference type="PANTHER" id="PTHR19918">
    <property type="entry name" value="CELL DIVISION CYCLE 20 CDC20 FIZZY -RELATED"/>
    <property type="match status" value="1"/>
</dbReference>
<keyword evidence="11" id="KW-1185">Reference proteome</keyword>
<keyword evidence="6" id="KW-0131">Cell cycle</keyword>
<dbReference type="CDD" id="cd00200">
    <property type="entry name" value="WD40"/>
    <property type="match status" value="1"/>
</dbReference>
<evidence type="ECO:0000256" key="7">
    <source>
        <dbReference type="PROSITE-ProRule" id="PRU00221"/>
    </source>
</evidence>
<accession>A0AAV8V326</accession>
<keyword evidence="3" id="KW-0132">Cell division</keyword>
<evidence type="ECO:0000256" key="4">
    <source>
        <dbReference type="ARBA" id="ARBA00022737"/>
    </source>
</evidence>
<dbReference type="Gene3D" id="2.130.10.10">
    <property type="entry name" value="YVTN repeat-like/Quinoprotein amine dehydrogenase"/>
    <property type="match status" value="1"/>
</dbReference>
<dbReference type="GO" id="GO:0051301">
    <property type="term" value="P:cell division"/>
    <property type="evidence" value="ECO:0007669"/>
    <property type="project" value="UniProtKB-KW"/>
</dbReference>
<dbReference type="GO" id="GO:0031145">
    <property type="term" value="P:anaphase-promoting complex-dependent catabolic process"/>
    <property type="evidence" value="ECO:0007669"/>
    <property type="project" value="TreeGrafter"/>
</dbReference>
<gene>
    <name evidence="10" type="ORF">NDN08_007668</name>
</gene>
<sequence>MDRYYGGKVHEVDDFNNFDAPMEDCPLPRWQRKAMDAARTENAMSTPRSSGKTPQSDRFIPNRNAMDINVSRMTLNFGDKENSTEKGTEEAHPEYNMALANSLLSQDSASATKILAFKNKAPAPKAGYLNAQRVLYSQNSQIGPRKRTTRNIPQVPERILDAPDLLDDFYLNLLDWNLENILAIALGQTVYLWNATSGSIDELCQMTEDDEYISSVSWIQEGNVLAVGTSSAQIQLYDANRMARIRTMGGHASRVGSLAWNGPLLSSGSRDASIINHDVRVQNHQISTLLSHQQEVCGLKWSPDGTMLASGGNDNQLNIWEAGEGSNGGQRPKFTLTEHTAAVKALAWCPWQRGLLASGGGTADRTLRFWNVNGSGSCVNSIDTKSQVCSIVWNPNEKELVTSHGFSQNQLTLWKYPSLARVVELPGHTSRVLHMALSPDGQTVASAAADETLRFWNVFPASTKASKNPSALSSSRSVLRGVNIRHHGNMMSSPILSCVAFAPSPAEVEWCTDEHQRGSTLRWQRTGLCSGVRHFQIMLRAPGIDPIQKGSTSILPDTFGIDS</sequence>
<dbReference type="GO" id="GO:0005680">
    <property type="term" value="C:anaphase-promoting complex"/>
    <property type="evidence" value="ECO:0007669"/>
    <property type="project" value="TreeGrafter"/>
</dbReference>
<comment type="similarity">
    <text evidence="1">Belongs to the WD repeat CDC20/Fizzy family.</text>
</comment>
<dbReference type="EMBL" id="JAMWBK010000002">
    <property type="protein sequence ID" value="KAJ8907557.1"/>
    <property type="molecule type" value="Genomic_DNA"/>
</dbReference>
<dbReference type="PROSITE" id="PS50294">
    <property type="entry name" value="WD_REPEATS_REGION"/>
    <property type="match status" value="2"/>
</dbReference>
<dbReference type="Pfam" id="PF24807">
    <property type="entry name" value="WD40_CDC20-Fz"/>
    <property type="match status" value="1"/>
</dbReference>
<proteinExistence type="inferred from homology"/>
<evidence type="ECO:0000256" key="1">
    <source>
        <dbReference type="ARBA" id="ARBA00006445"/>
    </source>
</evidence>
<feature type="repeat" description="WD" evidence="7">
    <location>
        <begin position="289"/>
        <end position="321"/>
    </location>
</feature>
<dbReference type="PROSITE" id="PS00678">
    <property type="entry name" value="WD_REPEATS_1"/>
    <property type="match status" value="1"/>
</dbReference>
<feature type="domain" description="CDC20/Fizzy WD40" evidence="9">
    <location>
        <begin position="160"/>
        <end position="456"/>
    </location>
</feature>
<dbReference type="InterPro" id="IPR001680">
    <property type="entry name" value="WD40_rpt"/>
</dbReference>
<dbReference type="AlphaFoldDB" id="A0AAV8V326"/>
<dbReference type="GO" id="GO:1905786">
    <property type="term" value="P:positive regulation of anaphase-promoting complex-dependent catabolic process"/>
    <property type="evidence" value="ECO:0007669"/>
    <property type="project" value="TreeGrafter"/>
</dbReference>
<keyword evidence="4" id="KW-0677">Repeat</keyword>
<dbReference type="InterPro" id="IPR015943">
    <property type="entry name" value="WD40/YVTN_repeat-like_dom_sf"/>
</dbReference>
<reference evidence="10 11" key="1">
    <citation type="journal article" date="2023" name="Nat. Commun.">
        <title>Origin of minicircular mitochondrial genomes in red algae.</title>
        <authorList>
            <person name="Lee Y."/>
            <person name="Cho C.H."/>
            <person name="Lee Y.M."/>
            <person name="Park S.I."/>
            <person name="Yang J.H."/>
            <person name="West J.A."/>
            <person name="Bhattacharya D."/>
            <person name="Yoon H.S."/>
        </authorList>
    </citation>
    <scope>NUCLEOTIDE SEQUENCE [LARGE SCALE GENOMIC DNA]</scope>
    <source>
        <strain evidence="10 11">CCMP1338</strain>
        <tissue evidence="10">Whole cell</tissue>
    </source>
</reference>
<feature type="compositionally biased region" description="Polar residues" evidence="8">
    <location>
        <begin position="42"/>
        <end position="56"/>
    </location>
</feature>